<dbReference type="AlphaFoldDB" id="A0A8T1WA01"/>
<comment type="caution">
    <text evidence="2">The sequence shown here is derived from an EMBL/GenBank/DDBJ whole genome shotgun (WGS) entry which is preliminary data.</text>
</comment>
<gene>
    <name evidence="2" type="ORF">PHYPSEUDO_006654</name>
</gene>
<reference evidence="2" key="1">
    <citation type="submission" date="2021-02" db="EMBL/GenBank/DDBJ databases">
        <authorList>
            <person name="Palmer J.M."/>
        </authorList>
    </citation>
    <scope>NUCLEOTIDE SEQUENCE</scope>
    <source>
        <strain evidence="2">SCRP734</strain>
    </source>
</reference>
<dbReference type="Proteomes" id="UP000694044">
    <property type="component" value="Unassembled WGS sequence"/>
</dbReference>
<name>A0A8T1WA01_9STRA</name>
<dbReference type="OrthoDB" id="127847at2759"/>
<protein>
    <submittedName>
        <fullName evidence="2">Uncharacterized protein</fullName>
    </submittedName>
</protein>
<feature type="transmembrane region" description="Helical" evidence="1">
    <location>
        <begin position="102"/>
        <end position="122"/>
    </location>
</feature>
<keyword evidence="1" id="KW-0812">Transmembrane</keyword>
<sequence>MQLVQNGQYEELKSMEGTTKGWVNLLLDLWQNISKTHLLACQLALFGVMLTYGLLPAGDEHHGEAISAQLEEVITKAKQDKWRVGESVTDNAGQCGRARRILALRWFIAFLFCFAHGMNNLAEAVLRPSFEK</sequence>
<proteinExistence type="predicted"/>
<keyword evidence="3" id="KW-1185">Reference proteome</keyword>
<evidence type="ECO:0000313" key="3">
    <source>
        <dbReference type="Proteomes" id="UP000694044"/>
    </source>
</evidence>
<keyword evidence="1" id="KW-0472">Membrane</keyword>
<accession>A0A8T1WA01</accession>
<dbReference type="EMBL" id="JAGDFM010000027">
    <property type="protein sequence ID" value="KAG7390832.1"/>
    <property type="molecule type" value="Genomic_DNA"/>
</dbReference>
<evidence type="ECO:0000256" key="1">
    <source>
        <dbReference type="SAM" id="Phobius"/>
    </source>
</evidence>
<keyword evidence="1" id="KW-1133">Transmembrane helix</keyword>
<evidence type="ECO:0000313" key="2">
    <source>
        <dbReference type="EMBL" id="KAG7390832.1"/>
    </source>
</evidence>
<organism evidence="2 3">
    <name type="scientific">Phytophthora pseudosyringae</name>
    <dbReference type="NCBI Taxonomy" id="221518"/>
    <lineage>
        <taxon>Eukaryota</taxon>
        <taxon>Sar</taxon>
        <taxon>Stramenopiles</taxon>
        <taxon>Oomycota</taxon>
        <taxon>Peronosporomycetes</taxon>
        <taxon>Peronosporales</taxon>
        <taxon>Peronosporaceae</taxon>
        <taxon>Phytophthora</taxon>
    </lineage>
</organism>